<dbReference type="Pfam" id="PF13637">
    <property type="entry name" value="Ank_4"/>
    <property type="match status" value="1"/>
</dbReference>
<feature type="region of interest" description="Disordered" evidence="4">
    <location>
        <begin position="197"/>
        <end position="223"/>
    </location>
</feature>
<dbReference type="SMART" id="SM00248">
    <property type="entry name" value="ANK"/>
    <property type="match status" value="5"/>
</dbReference>
<dbReference type="InterPro" id="IPR002110">
    <property type="entry name" value="Ankyrin_rpt"/>
</dbReference>
<evidence type="ECO:0000256" key="1">
    <source>
        <dbReference type="ARBA" id="ARBA00022737"/>
    </source>
</evidence>
<comment type="caution">
    <text evidence="5">The sequence shown here is derived from an EMBL/GenBank/DDBJ whole genome shotgun (WGS) entry which is preliminary data.</text>
</comment>
<dbReference type="PANTHER" id="PTHR24171:SF8">
    <property type="entry name" value="BRCA1-ASSOCIATED RING DOMAIN PROTEIN 1"/>
    <property type="match status" value="1"/>
</dbReference>
<protein>
    <submittedName>
        <fullName evidence="5">Uncharacterized protein</fullName>
    </submittedName>
</protein>
<feature type="repeat" description="ANK" evidence="3">
    <location>
        <begin position="389"/>
        <end position="426"/>
    </location>
</feature>
<sequence>MAWQEKDISTWSKKSLPEYLFALQEGPCLLLTPWSHMEVRFSHIEVSGEVCLCGRKSEVLQFDLDIGVQLDIFKAVRFYQGPKREEPFFRGVLRIFHFEPNSIPEIQASFDRADAIMAEAAEVTWFLQKGMGSRLLLASLSRWQAAAGEQNPRLSLPSGISAMVSFQNRLKHLEAKHNLMHSKHTLKVGMQRARPVASNKEWNQHSENGGLRRGMKASPSQPSKFRAPAAQLREVILRKDFAKAFKLLDDELLHSPVEGLCAIHSAVESGSSPMVALVIEARADVGRRDVLGRTPLMMALKKGNVALVKRLLEAGAFESEVMQSGEDSEWLTNKLSKDFRMVPEVLQLVEAKEKPMRHGWTLSKAILRDARTAEAAIEAGASPSCADERGDLPIHLLAKSSHHKETSLRLLQKLAKARADVNAKNRRAETPLLYAAHRGNLPVLEGLLRLRADPSLANEEGSTALMFAAHSGHEDVCKVLLEARALATSVNQHGLTAEEMATKRGFRSLGAIIAAYAMAPRSRLVLETQAACAPCHQRRDEEVDEHQEKKKHDKVEVALRASPQVHLEATSARCIEPNGRKSFDDYQKWDRIVEDLESKEEAESRRQSLEMHPEYLWKNGMKMRVLF</sequence>
<evidence type="ECO:0000256" key="4">
    <source>
        <dbReference type="SAM" id="MobiDB-lite"/>
    </source>
</evidence>
<dbReference type="Gene3D" id="1.25.40.20">
    <property type="entry name" value="Ankyrin repeat-containing domain"/>
    <property type="match status" value="2"/>
</dbReference>
<organism evidence="5 6">
    <name type="scientific">Durusdinium trenchii</name>
    <dbReference type="NCBI Taxonomy" id="1381693"/>
    <lineage>
        <taxon>Eukaryota</taxon>
        <taxon>Sar</taxon>
        <taxon>Alveolata</taxon>
        <taxon>Dinophyceae</taxon>
        <taxon>Suessiales</taxon>
        <taxon>Symbiodiniaceae</taxon>
        <taxon>Durusdinium</taxon>
    </lineage>
</organism>
<feature type="repeat" description="ANK" evidence="3">
    <location>
        <begin position="460"/>
        <end position="492"/>
    </location>
</feature>
<dbReference type="PROSITE" id="PS50297">
    <property type="entry name" value="ANK_REP_REGION"/>
    <property type="match status" value="2"/>
</dbReference>
<evidence type="ECO:0000256" key="3">
    <source>
        <dbReference type="PROSITE-ProRule" id="PRU00023"/>
    </source>
</evidence>
<evidence type="ECO:0000313" key="6">
    <source>
        <dbReference type="Proteomes" id="UP001642484"/>
    </source>
</evidence>
<dbReference type="PROSITE" id="PS50088">
    <property type="entry name" value="ANK_REPEAT"/>
    <property type="match status" value="5"/>
</dbReference>
<keyword evidence="6" id="KW-1185">Reference proteome</keyword>
<dbReference type="EMBL" id="CAXAMN010025362">
    <property type="protein sequence ID" value="CAK9094675.1"/>
    <property type="molecule type" value="Genomic_DNA"/>
</dbReference>
<name>A0ABP0R4V7_9DINO</name>
<accession>A0ABP0R4V7</accession>
<proteinExistence type="predicted"/>
<dbReference type="SUPFAM" id="SSF48403">
    <property type="entry name" value="Ankyrin repeat"/>
    <property type="match status" value="1"/>
</dbReference>
<feature type="repeat" description="ANK" evidence="3">
    <location>
        <begin position="258"/>
        <end position="290"/>
    </location>
</feature>
<evidence type="ECO:0000256" key="2">
    <source>
        <dbReference type="ARBA" id="ARBA00023043"/>
    </source>
</evidence>
<keyword evidence="1" id="KW-0677">Repeat</keyword>
<feature type="repeat" description="ANK" evidence="3">
    <location>
        <begin position="427"/>
        <end position="459"/>
    </location>
</feature>
<dbReference type="PANTHER" id="PTHR24171">
    <property type="entry name" value="ANKYRIN REPEAT DOMAIN-CONTAINING PROTEIN 39-RELATED"/>
    <property type="match status" value="1"/>
</dbReference>
<evidence type="ECO:0000313" key="5">
    <source>
        <dbReference type="EMBL" id="CAK9094675.1"/>
    </source>
</evidence>
<reference evidence="5 6" key="1">
    <citation type="submission" date="2024-02" db="EMBL/GenBank/DDBJ databases">
        <authorList>
            <person name="Chen Y."/>
            <person name="Shah S."/>
            <person name="Dougan E. K."/>
            <person name="Thang M."/>
            <person name="Chan C."/>
        </authorList>
    </citation>
    <scope>NUCLEOTIDE SEQUENCE [LARGE SCALE GENOMIC DNA]</scope>
</reference>
<feature type="repeat" description="ANK" evidence="3">
    <location>
        <begin position="291"/>
        <end position="316"/>
    </location>
</feature>
<dbReference type="Pfam" id="PF12796">
    <property type="entry name" value="Ank_2"/>
    <property type="match status" value="2"/>
</dbReference>
<dbReference type="Proteomes" id="UP001642484">
    <property type="component" value="Unassembled WGS sequence"/>
</dbReference>
<gene>
    <name evidence="5" type="ORF">CCMP2556_LOCUS45147</name>
</gene>
<dbReference type="InterPro" id="IPR036770">
    <property type="entry name" value="Ankyrin_rpt-contain_sf"/>
</dbReference>
<keyword evidence="2 3" id="KW-0040">ANK repeat</keyword>